<evidence type="ECO:0000256" key="6">
    <source>
        <dbReference type="ARBA" id="ARBA00022692"/>
    </source>
</evidence>
<dbReference type="SMART" id="SM00387">
    <property type="entry name" value="HATPase_c"/>
    <property type="match status" value="1"/>
</dbReference>
<keyword evidence="12" id="KW-0472">Membrane</keyword>
<feature type="domain" description="HAMP" evidence="13">
    <location>
        <begin position="221"/>
        <end position="273"/>
    </location>
</feature>
<dbReference type="AlphaFoldDB" id="A0A543CQ62"/>
<evidence type="ECO:0000256" key="10">
    <source>
        <dbReference type="ARBA" id="ARBA00022989"/>
    </source>
</evidence>
<dbReference type="InterPro" id="IPR036890">
    <property type="entry name" value="HATPase_C_sf"/>
</dbReference>
<dbReference type="GO" id="GO:0016020">
    <property type="term" value="C:membrane"/>
    <property type="evidence" value="ECO:0007669"/>
    <property type="project" value="UniProtKB-SubCell"/>
</dbReference>
<dbReference type="Gene3D" id="3.30.565.10">
    <property type="entry name" value="Histidine kinase-like ATPase, C-terminal domain"/>
    <property type="match status" value="1"/>
</dbReference>
<dbReference type="SMART" id="SM00065">
    <property type="entry name" value="GAF"/>
    <property type="match status" value="1"/>
</dbReference>
<protein>
    <recommendedName>
        <fullName evidence="3">histidine kinase</fullName>
        <ecNumber evidence="3">2.7.13.3</ecNumber>
    </recommendedName>
</protein>
<feature type="transmembrane region" description="Helical" evidence="12">
    <location>
        <begin position="198"/>
        <end position="219"/>
    </location>
</feature>
<feature type="transmembrane region" description="Helical" evidence="12">
    <location>
        <begin position="20"/>
        <end position="38"/>
    </location>
</feature>
<comment type="subcellular location">
    <subcellularLocation>
        <location evidence="2">Membrane</location>
    </subcellularLocation>
</comment>
<keyword evidence="5" id="KW-0808">Transferase</keyword>
<dbReference type="InterPro" id="IPR011712">
    <property type="entry name" value="Sig_transdc_His_kin_sub3_dim/P"/>
</dbReference>
<organism evidence="14 15">
    <name type="scientific">Actinoallomurus bryophytorum</name>
    <dbReference type="NCBI Taxonomy" id="1490222"/>
    <lineage>
        <taxon>Bacteria</taxon>
        <taxon>Bacillati</taxon>
        <taxon>Actinomycetota</taxon>
        <taxon>Actinomycetes</taxon>
        <taxon>Streptosporangiales</taxon>
        <taxon>Thermomonosporaceae</taxon>
        <taxon>Actinoallomurus</taxon>
    </lineage>
</organism>
<dbReference type="SMART" id="SM00304">
    <property type="entry name" value="HAMP"/>
    <property type="match status" value="1"/>
</dbReference>
<evidence type="ECO:0000259" key="13">
    <source>
        <dbReference type="PROSITE" id="PS50885"/>
    </source>
</evidence>
<evidence type="ECO:0000256" key="2">
    <source>
        <dbReference type="ARBA" id="ARBA00004370"/>
    </source>
</evidence>
<dbReference type="EMBL" id="VFOZ01000001">
    <property type="protein sequence ID" value="TQL99246.1"/>
    <property type="molecule type" value="Genomic_DNA"/>
</dbReference>
<dbReference type="EC" id="2.7.13.3" evidence="3"/>
<dbReference type="GO" id="GO:0046983">
    <property type="term" value="F:protein dimerization activity"/>
    <property type="evidence" value="ECO:0007669"/>
    <property type="project" value="InterPro"/>
</dbReference>
<dbReference type="RefSeq" id="WP_141957896.1">
    <property type="nucleotide sequence ID" value="NZ_VFOZ01000001.1"/>
</dbReference>
<keyword evidence="10 12" id="KW-1133">Transmembrane helix</keyword>
<evidence type="ECO:0000256" key="5">
    <source>
        <dbReference type="ARBA" id="ARBA00022679"/>
    </source>
</evidence>
<dbReference type="InterPro" id="IPR003018">
    <property type="entry name" value="GAF"/>
</dbReference>
<dbReference type="GO" id="GO:0005524">
    <property type="term" value="F:ATP binding"/>
    <property type="evidence" value="ECO:0007669"/>
    <property type="project" value="UniProtKB-KW"/>
</dbReference>
<dbReference type="PANTHER" id="PTHR24421:SF10">
    <property type="entry name" value="NITRATE_NITRITE SENSOR PROTEIN NARQ"/>
    <property type="match status" value="1"/>
</dbReference>
<keyword evidence="7" id="KW-0547">Nucleotide-binding</keyword>
<dbReference type="PROSITE" id="PS50885">
    <property type="entry name" value="HAMP"/>
    <property type="match status" value="1"/>
</dbReference>
<dbReference type="Gene3D" id="3.30.450.40">
    <property type="match status" value="1"/>
</dbReference>
<evidence type="ECO:0000256" key="8">
    <source>
        <dbReference type="ARBA" id="ARBA00022777"/>
    </source>
</evidence>
<dbReference type="InterPro" id="IPR029016">
    <property type="entry name" value="GAF-like_dom_sf"/>
</dbReference>
<keyword evidence="8 14" id="KW-0418">Kinase</keyword>
<gene>
    <name evidence="14" type="ORF">FB559_4903</name>
</gene>
<dbReference type="GO" id="GO:0000155">
    <property type="term" value="F:phosphorelay sensor kinase activity"/>
    <property type="evidence" value="ECO:0007669"/>
    <property type="project" value="InterPro"/>
</dbReference>
<evidence type="ECO:0000256" key="3">
    <source>
        <dbReference type="ARBA" id="ARBA00012438"/>
    </source>
</evidence>
<dbReference type="Pfam" id="PF02518">
    <property type="entry name" value="HATPase_c"/>
    <property type="match status" value="1"/>
</dbReference>
<keyword evidence="6 12" id="KW-0812">Transmembrane</keyword>
<dbReference type="CDD" id="cd16917">
    <property type="entry name" value="HATPase_UhpB-NarQ-NarX-like"/>
    <property type="match status" value="1"/>
</dbReference>
<dbReference type="Pfam" id="PF01590">
    <property type="entry name" value="GAF"/>
    <property type="match status" value="1"/>
</dbReference>
<evidence type="ECO:0000313" key="14">
    <source>
        <dbReference type="EMBL" id="TQL99246.1"/>
    </source>
</evidence>
<dbReference type="Gene3D" id="1.20.5.1930">
    <property type="match status" value="1"/>
</dbReference>
<comment type="catalytic activity">
    <reaction evidence="1">
        <text>ATP + protein L-histidine = ADP + protein N-phospho-L-histidine.</text>
        <dbReference type="EC" id="2.7.13.3"/>
    </reaction>
</comment>
<evidence type="ECO:0000256" key="4">
    <source>
        <dbReference type="ARBA" id="ARBA00022553"/>
    </source>
</evidence>
<keyword evidence="9" id="KW-0067">ATP-binding</keyword>
<dbReference type="SUPFAM" id="SSF55781">
    <property type="entry name" value="GAF domain-like"/>
    <property type="match status" value="1"/>
</dbReference>
<comment type="caution">
    <text evidence="14">The sequence shown here is derived from an EMBL/GenBank/DDBJ whole genome shotgun (WGS) entry which is preliminary data.</text>
</comment>
<keyword evidence="4" id="KW-0597">Phosphoprotein</keyword>
<evidence type="ECO:0000256" key="1">
    <source>
        <dbReference type="ARBA" id="ARBA00000085"/>
    </source>
</evidence>
<evidence type="ECO:0000256" key="12">
    <source>
        <dbReference type="SAM" id="Phobius"/>
    </source>
</evidence>
<dbReference type="Gene3D" id="6.10.340.10">
    <property type="match status" value="1"/>
</dbReference>
<proteinExistence type="predicted"/>
<keyword evidence="15" id="KW-1185">Reference proteome</keyword>
<dbReference type="SUPFAM" id="SSF55874">
    <property type="entry name" value="ATPase domain of HSP90 chaperone/DNA topoisomerase II/histidine kinase"/>
    <property type="match status" value="1"/>
</dbReference>
<evidence type="ECO:0000256" key="7">
    <source>
        <dbReference type="ARBA" id="ARBA00022741"/>
    </source>
</evidence>
<name>A0A543CQ62_9ACTN</name>
<dbReference type="InterPro" id="IPR003594">
    <property type="entry name" value="HATPase_dom"/>
</dbReference>
<evidence type="ECO:0000256" key="9">
    <source>
        <dbReference type="ARBA" id="ARBA00022840"/>
    </source>
</evidence>
<accession>A0A543CQ62</accession>
<dbReference type="InterPro" id="IPR050482">
    <property type="entry name" value="Sensor_HK_TwoCompSys"/>
</dbReference>
<dbReference type="InterPro" id="IPR003660">
    <property type="entry name" value="HAMP_dom"/>
</dbReference>
<dbReference type="Pfam" id="PF07730">
    <property type="entry name" value="HisKA_3"/>
    <property type="match status" value="1"/>
</dbReference>
<dbReference type="Proteomes" id="UP000316096">
    <property type="component" value="Unassembled WGS sequence"/>
</dbReference>
<evidence type="ECO:0000256" key="11">
    <source>
        <dbReference type="ARBA" id="ARBA00023012"/>
    </source>
</evidence>
<dbReference type="OrthoDB" id="5242012at2"/>
<evidence type="ECO:0000313" key="15">
    <source>
        <dbReference type="Proteomes" id="UP000316096"/>
    </source>
</evidence>
<keyword evidence="11" id="KW-0902">Two-component regulatory system</keyword>
<dbReference type="PANTHER" id="PTHR24421">
    <property type="entry name" value="NITRATE/NITRITE SENSOR PROTEIN NARX-RELATED"/>
    <property type="match status" value="1"/>
</dbReference>
<reference evidence="14 15" key="1">
    <citation type="submission" date="2019-06" db="EMBL/GenBank/DDBJ databases">
        <title>Sequencing the genomes of 1000 actinobacteria strains.</title>
        <authorList>
            <person name="Klenk H.-P."/>
        </authorList>
    </citation>
    <scope>NUCLEOTIDE SEQUENCE [LARGE SCALE GENOMIC DNA]</scope>
    <source>
        <strain evidence="14 15">DSM 102200</strain>
    </source>
</reference>
<sequence length="660" mass="70549">MRALAQGLRYVRRRGPAFRILLAGGVMALLSAITFGALSRVITEMRDADTAARDSTAALISAGRLERLLFDLDADSQTLALVGDQESLREYDAARSAFDAAEAKVGAFRGSKSQAAAARRLVQADDAYVRGYLGPLVTTAQNSPLSARSAILRSALQRGEGTRRLATLREQGTTFENTQRAVADAAERRSAVTGRETAVAVALTGVIAILLIFLLVVYVTRVIARPVRRVVLVAGDREESGAEARTPEASPGEVGALKRQLNTMVASLAASQAKLQQVADMQGALRRVATLVACGSSPSEVFTAVAAEVGHVLDAAHTVIVRFEPDDTANVVAYWNDPGVPQVMPPLDGHWPIEEGTVTGTVRSTERPARMNDYERNTTAIGHWARLMNLRCVVGCPVKVEGRVWGAMIIHCINAEPAYGVTEDRMQEFVGLVGSAIANAQSRSDLLSSRARVVAAADESRRRIERDLHDGAQQRLVTLALKLRNAADGPDQVPLRELLDGLVHDLSDILDDLQEVSRGIVPPILTRSGLPPALRSLARRSPIPVRLRMGGVKGRLPERVEVAVFYTVSEGLTNIVKHAHASEVCVDLDLQHETVRLSIRDDGCGGADLSGGTGLVGLKDRVEALNGRISVTSPPGEGTSLLVAIPTDPMRDPDAGSSPP</sequence>